<dbReference type="PROSITE" id="PS51031">
    <property type="entry name" value="BESS"/>
    <property type="match status" value="1"/>
</dbReference>
<keyword evidence="5" id="KW-1185">Reference proteome</keyword>
<evidence type="ECO:0000256" key="2">
    <source>
        <dbReference type="SAM" id="MobiDB-lite"/>
    </source>
</evidence>
<evidence type="ECO:0000313" key="5">
    <source>
        <dbReference type="Proteomes" id="UP001159042"/>
    </source>
</evidence>
<protein>
    <recommendedName>
        <fullName evidence="3">BESS domain-containing protein</fullName>
    </recommendedName>
</protein>
<dbReference type="Proteomes" id="UP001159042">
    <property type="component" value="Unassembled WGS sequence"/>
</dbReference>
<keyword evidence="1" id="KW-0539">Nucleus</keyword>
<feature type="compositionally biased region" description="Polar residues" evidence="2">
    <location>
        <begin position="8"/>
        <end position="20"/>
    </location>
</feature>
<evidence type="ECO:0000256" key="1">
    <source>
        <dbReference type="PROSITE-ProRule" id="PRU00371"/>
    </source>
</evidence>
<name>A0AAV8VNF8_9CUCU</name>
<feature type="region of interest" description="Disordered" evidence="2">
    <location>
        <begin position="1"/>
        <end position="66"/>
    </location>
</feature>
<feature type="domain" description="BESS" evidence="3">
    <location>
        <begin position="89"/>
        <end position="128"/>
    </location>
</feature>
<comment type="subcellular location">
    <subcellularLocation>
        <location evidence="1">Nucleus</location>
    </subcellularLocation>
</comment>
<feature type="compositionally biased region" description="Low complexity" evidence="2">
    <location>
        <begin position="21"/>
        <end position="38"/>
    </location>
</feature>
<gene>
    <name evidence="4" type="ORF">NQ315_003234</name>
</gene>
<dbReference type="AlphaFoldDB" id="A0AAV8VNF8"/>
<evidence type="ECO:0000313" key="4">
    <source>
        <dbReference type="EMBL" id="KAJ8915471.1"/>
    </source>
</evidence>
<dbReference type="GO" id="GO:0005634">
    <property type="term" value="C:nucleus"/>
    <property type="evidence" value="ECO:0007669"/>
    <property type="project" value="UniProtKB-SubCell"/>
</dbReference>
<evidence type="ECO:0000259" key="3">
    <source>
        <dbReference type="PROSITE" id="PS51031"/>
    </source>
</evidence>
<accession>A0AAV8VNF8</accession>
<sequence>MLHFLTPVFNSRSSQGNYTDESSQQEQLESQENSSETQVATDTTEVENIMRSPSPPVTVTNKKRKQDVPTQILGLLQKRNQQINPSKEEDDDTKFLLSFRSEIRKMNDNQKIEFKIGMLQLVKKIHESRYISPGPSSLEINYSPMSAPSSASNLSSVSNTGPCSQFSCDGKIFCGAKLQQ</sequence>
<dbReference type="Pfam" id="PF02944">
    <property type="entry name" value="BESS"/>
    <property type="match status" value="1"/>
</dbReference>
<comment type="caution">
    <text evidence="4">The sequence shown here is derived from an EMBL/GenBank/DDBJ whole genome shotgun (WGS) entry which is preliminary data.</text>
</comment>
<reference evidence="4 5" key="1">
    <citation type="journal article" date="2023" name="Insect Mol. Biol.">
        <title>Genome sequencing provides insights into the evolution of gene families encoding plant cell wall-degrading enzymes in longhorned beetles.</title>
        <authorList>
            <person name="Shin N.R."/>
            <person name="Okamura Y."/>
            <person name="Kirsch R."/>
            <person name="Pauchet Y."/>
        </authorList>
    </citation>
    <scope>NUCLEOTIDE SEQUENCE [LARGE SCALE GENOMIC DNA]</scope>
    <source>
        <strain evidence="4">EAD_L_NR</strain>
    </source>
</reference>
<dbReference type="GO" id="GO:0003677">
    <property type="term" value="F:DNA binding"/>
    <property type="evidence" value="ECO:0007669"/>
    <property type="project" value="InterPro"/>
</dbReference>
<dbReference type="InterPro" id="IPR004210">
    <property type="entry name" value="BESS_motif"/>
</dbReference>
<organism evidence="4 5">
    <name type="scientific">Exocentrus adspersus</name>
    <dbReference type="NCBI Taxonomy" id="1586481"/>
    <lineage>
        <taxon>Eukaryota</taxon>
        <taxon>Metazoa</taxon>
        <taxon>Ecdysozoa</taxon>
        <taxon>Arthropoda</taxon>
        <taxon>Hexapoda</taxon>
        <taxon>Insecta</taxon>
        <taxon>Pterygota</taxon>
        <taxon>Neoptera</taxon>
        <taxon>Endopterygota</taxon>
        <taxon>Coleoptera</taxon>
        <taxon>Polyphaga</taxon>
        <taxon>Cucujiformia</taxon>
        <taxon>Chrysomeloidea</taxon>
        <taxon>Cerambycidae</taxon>
        <taxon>Lamiinae</taxon>
        <taxon>Acanthocinini</taxon>
        <taxon>Exocentrus</taxon>
    </lineage>
</organism>
<proteinExistence type="predicted"/>
<dbReference type="EMBL" id="JANEYG010000053">
    <property type="protein sequence ID" value="KAJ8915471.1"/>
    <property type="molecule type" value="Genomic_DNA"/>
</dbReference>